<keyword evidence="4" id="KW-0677">Repeat</keyword>
<organism evidence="8 9">
    <name type="scientific">Chrysochromulina tobinii</name>
    <dbReference type="NCBI Taxonomy" id="1460289"/>
    <lineage>
        <taxon>Eukaryota</taxon>
        <taxon>Haptista</taxon>
        <taxon>Haptophyta</taxon>
        <taxon>Prymnesiophyceae</taxon>
        <taxon>Prymnesiales</taxon>
        <taxon>Chrysochromulinaceae</taxon>
        <taxon>Chrysochromulina</taxon>
    </lineage>
</organism>
<accession>A0A0M0JET3</accession>
<dbReference type="SMART" id="SM00054">
    <property type="entry name" value="EFh"/>
    <property type="match status" value="2"/>
</dbReference>
<feature type="compositionally biased region" description="Pro residues" evidence="6">
    <location>
        <begin position="334"/>
        <end position="343"/>
    </location>
</feature>
<dbReference type="Pfam" id="PF13499">
    <property type="entry name" value="EF-hand_7"/>
    <property type="match status" value="1"/>
</dbReference>
<evidence type="ECO:0000256" key="4">
    <source>
        <dbReference type="ARBA" id="ARBA00022737"/>
    </source>
</evidence>
<dbReference type="GO" id="GO:0048306">
    <property type="term" value="F:calcium-dependent protein binding"/>
    <property type="evidence" value="ECO:0007669"/>
    <property type="project" value="UniProtKB-ARBA"/>
</dbReference>
<dbReference type="PANTHER" id="PTHR46212">
    <property type="entry name" value="PEFLIN"/>
    <property type="match status" value="1"/>
</dbReference>
<dbReference type="PROSITE" id="PS00018">
    <property type="entry name" value="EF_HAND_1"/>
    <property type="match status" value="2"/>
</dbReference>
<feature type="domain" description="EF-hand" evidence="7">
    <location>
        <begin position="92"/>
        <end position="127"/>
    </location>
</feature>
<feature type="compositionally biased region" description="Basic and acidic residues" evidence="6">
    <location>
        <begin position="9"/>
        <end position="25"/>
    </location>
</feature>
<dbReference type="InterPro" id="IPR002048">
    <property type="entry name" value="EF_hand_dom"/>
</dbReference>
<evidence type="ECO:0000256" key="1">
    <source>
        <dbReference type="ARBA" id="ARBA00004496"/>
    </source>
</evidence>
<evidence type="ECO:0000313" key="8">
    <source>
        <dbReference type="EMBL" id="KOO25101.1"/>
    </source>
</evidence>
<sequence length="570" mass="61580">MQGQAMARRIKEAKKSRSAEQERKSKMLTFLTRSPKKTLEAIPPGQSELVQQLTPQQYGELRMLFDQFDSDGSGQLSEAEMKAALRLMGVAKSDEEIEELFTLVDLDRNGTIEWGEFLEYGASLINNGSILESQLELAFTAVSKHCFAQGTSRKLELQELELDRRKLMELLTTAGFPPFTVEEAEEFCNVLDPQGTGRMPMAALMNLPCWASEDELAKLRQQAASRPPRSRRSSSAEAFEEEGSLPAATAPRLLTAAPPMAGAMAGAGPSGLPLVTPTPSTEPFWWAPVIAPADERAARRPSHEVLPAPPPAEAQPSRATQPPRERPSAAAPPAAEPALPPFDAPSLTPHLVPEPEPPPEPTRSVPPTPPPRRDAAAVPSSSSSIASTRERASATSGAGAVLSALGTRMRAALTSSLPRDERAIESIPNERTAIEPANDQSYALQSLEQRRAPQDGYAGHGYPTGVRAHLEHSSSTPGAITGLTRVPINAPLPQVMAHAIFEAAQAKLEAVQVVAQARMELAHARLAVVHSHVENTPSDDKWVGGVWENLSTLWPLPQDLPKNRDRQLFA</sequence>
<dbReference type="Gene3D" id="1.10.238.10">
    <property type="entry name" value="EF-hand"/>
    <property type="match status" value="1"/>
</dbReference>
<keyword evidence="9" id="KW-1185">Reference proteome</keyword>
<evidence type="ECO:0000259" key="7">
    <source>
        <dbReference type="PROSITE" id="PS50222"/>
    </source>
</evidence>
<dbReference type="InterPro" id="IPR011992">
    <property type="entry name" value="EF-hand-dom_pair"/>
</dbReference>
<name>A0A0M0JET3_9EUKA</name>
<evidence type="ECO:0000256" key="3">
    <source>
        <dbReference type="ARBA" id="ARBA00022723"/>
    </source>
</evidence>
<dbReference type="InterPro" id="IPR018247">
    <property type="entry name" value="EF_Hand_1_Ca_BS"/>
</dbReference>
<feature type="region of interest" description="Disordered" evidence="6">
    <location>
        <begin position="1"/>
        <end position="28"/>
    </location>
</feature>
<keyword evidence="3" id="KW-0479">Metal-binding</keyword>
<dbReference type="GO" id="GO:0005737">
    <property type="term" value="C:cytoplasm"/>
    <property type="evidence" value="ECO:0007669"/>
    <property type="project" value="UniProtKB-SubCell"/>
</dbReference>
<dbReference type="GO" id="GO:0005509">
    <property type="term" value="F:calcium ion binding"/>
    <property type="evidence" value="ECO:0007669"/>
    <property type="project" value="InterPro"/>
</dbReference>
<dbReference type="CDD" id="cd00051">
    <property type="entry name" value="EFh"/>
    <property type="match status" value="1"/>
</dbReference>
<dbReference type="SUPFAM" id="SSF47473">
    <property type="entry name" value="EF-hand"/>
    <property type="match status" value="1"/>
</dbReference>
<keyword evidence="2" id="KW-0963">Cytoplasm</keyword>
<dbReference type="EMBL" id="JWZX01003019">
    <property type="protein sequence ID" value="KOO25101.1"/>
    <property type="molecule type" value="Genomic_DNA"/>
</dbReference>
<comment type="subcellular location">
    <subcellularLocation>
        <location evidence="1">Cytoplasm</location>
    </subcellularLocation>
</comment>
<evidence type="ECO:0000256" key="5">
    <source>
        <dbReference type="ARBA" id="ARBA00022837"/>
    </source>
</evidence>
<dbReference type="OrthoDB" id="429467at2759"/>
<protein>
    <submittedName>
        <fullName evidence="8">Centrin 1</fullName>
    </submittedName>
</protein>
<dbReference type="AlphaFoldDB" id="A0A0M0JET3"/>
<dbReference type="Proteomes" id="UP000037460">
    <property type="component" value="Unassembled WGS sequence"/>
</dbReference>
<reference evidence="9" key="1">
    <citation type="journal article" date="2015" name="PLoS Genet.">
        <title>Genome Sequence and Transcriptome Analyses of Chrysochromulina tobin: Metabolic Tools for Enhanced Algal Fitness in the Prominent Order Prymnesiales (Haptophyceae).</title>
        <authorList>
            <person name="Hovde B.T."/>
            <person name="Deodato C.R."/>
            <person name="Hunsperger H.M."/>
            <person name="Ryken S.A."/>
            <person name="Yost W."/>
            <person name="Jha R.K."/>
            <person name="Patterson J."/>
            <person name="Monnat R.J. Jr."/>
            <person name="Barlow S.B."/>
            <person name="Starkenburg S.R."/>
            <person name="Cattolico R.A."/>
        </authorList>
    </citation>
    <scope>NUCLEOTIDE SEQUENCE</scope>
    <source>
        <strain evidence="9">CCMP291</strain>
    </source>
</reference>
<evidence type="ECO:0000256" key="2">
    <source>
        <dbReference type="ARBA" id="ARBA00022490"/>
    </source>
</evidence>
<dbReference type="InterPro" id="IPR051426">
    <property type="entry name" value="Peflin/Sorcin_CaBP"/>
</dbReference>
<dbReference type="PROSITE" id="PS50222">
    <property type="entry name" value="EF_HAND_2"/>
    <property type="match status" value="2"/>
</dbReference>
<feature type="compositionally biased region" description="Low complexity" evidence="6">
    <location>
        <begin position="376"/>
        <end position="387"/>
    </location>
</feature>
<feature type="compositionally biased region" description="Pro residues" evidence="6">
    <location>
        <begin position="352"/>
        <end position="370"/>
    </location>
</feature>
<evidence type="ECO:0000256" key="6">
    <source>
        <dbReference type="SAM" id="MobiDB-lite"/>
    </source>
</evidence>
<feature type="region of interest" description="Disordered" evidence="6">
    <location>
        <begin position="296"/>
        <end position="397"/>
    </location>
</feature>
<keyword evidence="5" id="KW-0106">Calcium</keyword>
<dbReference type="PANTHER" id="PTHR46212:SF3">
    <property type="entry name" value="GH27120P"/>
    <property type="match status" value="1"/>
</dbReference>
<feature type="region of interest" description="Disordered" evidence="6">
    <location>
        <begin position="220"/>
        <end position="247"/>
    </location>
</feature>
<evidence type="ECO:0000313" key="9">
    <source>
        <dbReference type="Proteomes" id="UP000037460"/>
    </source>
</evidence>
<feature type="domain" description="EF-hand" evidence="7">
    <location>
        <begin position="56"/>
        <end position="91"/>
    </location>
</feature>
<proteinExistence type="predicted"/>
<comment type="caution">
    <text evidence="8">The sequence shown here is derived from an EMBL/GenBank/DDBJ whole genome shotgun (WGS) entry which is preliminary data.</text>
</comment>
<gene>
    <name evidence="8" type="ORF">Ctob_002406</name>
</gene>
<feature type="compositionally biased region" description="Low complexity" evidence="6">
    <location>
        <begin position="223"/>
        <end position="237"/>
    </location>
</feature>